<dbReference type="KEGG" id="pbp:STSP1_00103"/>
<dbReference type="PANTHER" id="PTHR11178">
    <property type="entry name" value="IRON-SULFUR CLUSTER SCAFFOLD PROTEIN NFU-RELATED"/>
    <property type="match status" value="1"/>
</dbReference>
<dbReference type="Pfam" id="PF01106">
    <property type="entry name" value="NifU"/>
    <property type="match status" value="1"/>
</dbReference>
<dbReference type="STRING" id="1941349.STSP1_00103"/>
<dbReference type="AlphaFoldDB" id="A0A1W6LIZ7"/>
<dbReference type="InterPro" id="IPR001075">
    <property type="entry name" value="NIF_FeS_clus_asmbl_NifU_C"/>
</dbReference>
<dbReference type="GO" id="GO:0051536">
    <property type="term" value="F:iron-sulfur cluster binding"/>
    <property type="evidence" value="ECO:0007669"/>
    <property type="project" value="InterPro"/>
</dbReference>
<proteinExistence type="inferred from homology"/>
<dbReference type="GO" id="GO:0016226">
    <property type="term" value="P:iron-sulfur cluster assembly"/>
    <property type="evidence" value="ECO:0007669"/>
    <property type="project" value="InterPro"/>
</dbReference>
<dbReference type="GO" id="GO:0005506">
    <property type="term" value="F:iron ion binding"/>
    <property type="evidence" value="ECO:0007669"/>
    <property type="project" value="InterPro"/>
</dbReference>
<evidence type="ECO:0000313" key="4">
    <source>
        <dbReference type="Proteomes" id="UP000193334"/>
    </source>
</evidence>
<dbReference type="Gene3D" id="3.30.300.130">
    <property type="entry name" value="Fe-S cluster assembly (FSCA)"/>
    <property type="match status" value="1"/>
</dbReference>
<dbReference type="EMBL" id="CP021023">
    <property type="protein sequence ID" value="ARN55739.1"/>
    <property type="molecule type" value="Genomic_DNA"/>
</dbReference>
<accession>A0A1W6LIZ7</accession>
<organism evidence="3 4">
    <name type="scientific">Sedimentisphaera salicampi</name>
    <dbReference type="NCBI Taxonomy" id="1941349"/>
    <lineage>
        <taxon>Bacteria</taxon>
        <taxon>Pseudomonadati</taxon>
        <taxon>Planctomycetota</taxon>
        <taxon>Phycisphaerae</taxon>
        <taxon>Sedimentisphaerales</taxon>
        <taxon>Sedimentisphaeraceae</taxon>
        <taxon>Sedimentisphaera</taxon>
    </lineage>
</organism>
<comment type="similarity">
    <text evidence="1">Belongs to the NifU family.</text>
</comment>
<dbReference type="InterPro" id="IPR034904">
    <property type="entry name" value="FSCA_dom_sf"/>
</dbReference>
<evidence type="ECO:0000259" key="2">
    <source>
        <dbReference type="Pfam" id="PF01106"/>
    </source>
</evidence>
<protein>
    <submittedName>
        <fullName evidence="3">Fe/S biogenesis protein NfuA</fullName>
    </submittedName>
</protein>
<feature type="domain" description="NIF system FeS cluster assembly NifU C-terminal" evidence="2">
    <location>
        <begin position="9"/>
        <end position="75"/>
    </location>
</feature>
<reference evidence="4" key="1">
    <citation type="submission" date="2017-04" db="EMBL/GenBank/DDBJ databases">
        <title>Comparative genomics and description of representatives of a novel lineage of planctomycetes thriving in anoxic sediments.</title>
        <authorList>
            <person name="Spring S."/>
            <person name="Bunk B."/>
            <person name="Sproer C."/>
        </authorList>
    </citation>
    <scope>NUCLEOTIDE SEQUENCE [LARGE SCALE GENOMIC DNA]</scope>
    <source>
        <strain evidence="4">ST-PulAB-D4</strain>
    </source>
</reference>
<keyword evidence="4" id="KW-1185">Reference proteome</keyword>
<dbReference type="RefSeq" id="WP_226997489.1">
    <property type="nucleotide sequence ID" value="NZ_CP021023.1"/>
</dbReference>
<sequence length="78" mass="8623">MSEQISDKIQDCIQQIRPMLQSDGGDIELVEVTENNDVKVRLQGACRGCPGARMTLKMGVERRLKEQVPGVGEVIPVE</sequence>
<dbReference type="SUPFAM" id="SSF117916">
    <property type="entry name" value="Fe-S cluster assembly (FSCA) domain-like"/>
    <property type="match status" value="1"/>
</dbReference>
<evidence type="ECO:0000256" key="1">
    <source>
        <dbReference type="ARBA" id="ARBA00006420"/>
    </source>
</evidence>
<evidence type="ECO:0000313" key="3">
    <source>
        <dbReference type="EMBL" id="ARN55739.1"/>
    </source>
</evidence>
<dbReference type="Proteomes" id="UP000193334">
    <property type="component" value="Chromosome"/>
</dbReference>
<gene>
    <name evidence="3" type="primary">nfuA</name>
    <name evidence="3" type="ORF">STSP1_00103</name>
</gene>
<dbReference type="PANTHER" id="PTHR11178:SF25">
    <property type="entry name" value="NIFU-LIKE PROTEIN 3, CHLOROPLASTIC"/>
    <property type="match status" value="1"/>
</dbReference>
<name>A0A1W6LIZ7_9BACT</name>